<gene>
    <name evidence="1" type="ORF">O181_051940</name>
</gene>
<proteinExistence type="predicted"/>
<dbReference type="Proteomes" id="UP000765509">
    <property type="component" value="Unassembled WGS sequence"/>
</dbReference>
<accession>A0A9Q3E3Z2</accession>
<sequence length="158" mass="17902">MIQALEDMVRIFYAYVLELKYCDGLTHDWCTIIPALGIAYKTSFHSSTNQTPAILEKGWNPRLPQDSLRKDLVEINPTASSFKGILEKAIKHALGFMEDSFKYAKEKWDKSHATPQFKVGDLVIISTTNLNNIKGCKNLKDSFSGTFFIKALYEETSV</sequence>
<name>A0A9Q3E3Z2_9BASI</name>
<organism evidence="1 2">
    <name type="scientific">Austropuccinia psidii MF-1</name>
    <dbReference type="NCBI Taxonomy" id="1389203"/>
    <lineage>
        <taxon>Eukaryota</taxon>
        <taxon>Fungi</taxon>
        <taxon>Dikarya</taxon>
        <taxon>Basidiomycota</taxon>
        <taxon>Pucciniomycotina</taxon>
        <taxon>Pucciniomycetes</taxon>
        <taxon>Pucciniales</taxon>
        <taxon>Sphaerophragmiaceae</taxon>
        <taxon>Austropuccinia</taxon>
    </lineage>
</organism>
<protein>
    <submittedName>
        <fullName evidence="1">Uncharacterized protein</fullName>
    </submittedName>
</protein>
<keyword evidence="2" id="KW-1185">Reference proteome</keyword>
<evidence type="ECO:0000313" key="1">
    <source>
        <dbReference type="EMBL" id="MBW0512225.1"/>
    </source>
</evidence>
<dbReference type="EMBL" id="AVOT02022673">
    <property type="protein sequence ID" value="MBW0512225.1"/>
    <property type="molecule type" value="Genomic_DNA"/>
</dbReference>
<reference evidence="1" key="1">
    <citation type="submission" date="2021-03" db="EMBL/GenBank/DDBJ databases">
        <title>Draft genome sequence of rust myrtle Austropuccinia psidii MF-1, a brazilian biotype.</title>
        <authorList>
            <person name="Quecine M.C."/>
            <person name="Pachon D.M.R."/>
            <person name="Bonatelli M.L."/>
            <person name="Correr F.H."/>
            <person name="Franceschini L.M."/>
            <person name="Leite T.F."/>
            <person name="Margarido G.R.A."/>
            <person name="Almeida C.A."/>
            <person name="Ferrarezi J.A."/>
            <person name="Labate C.A."/>
        </authorList>
    </citation>
    <scope>NUCLEOTIDE SEQUENCE</scope>
    <source>
        <strain evidence="1">MF-1</strain>
    </source>
</reference>
<comment type="caution">
    <text evidence="1">The sequence shown here is derived from an EMBL/GenBank/DDBJ whole genome shotgun (WGS) entry which is preliminary data.</text>
</comment>
<dbReference type="AlphaFoldDB" id="A0A9Q3E3Z2"/>
<dbReference type="OrthoDB" id="3158924at2759"/>
<evidence type="ECO:0000313" key="2">
    <source>
        <dbReference type="Proteomes" id="UP000765509"/>
    </source>
</evidence>